<comment type="caution">
    <text evidence="1">The sequence shown here is derived from an EMBL/GenBank/DDBJ whole genome shotgun (WGS) entry which is preliminary data.</text>
</comment>
<dbReference type="Proteomes" id="UP000245535">
    <property type="component" value="Unassembled WGS sequence"/>
</dbReference>
<dbReference type="AlphaFoldDB" id="A0A315Z5D7"/>
<dbReference type="InterPro" id="IPR029058">
    <property type="entry name" value="AB_hydrolase_fold"/>
</dbReference>
<dbReference type="Gene3D" id="3.40.50.1820">
    <property type="entry name" value="alpha/beta hydrolase"/>
    <property type="match status" value="1"/>
</dbReference>
<evidence type="ECO:0000313" key="2">
    <source>
        <dbReference type="Proteomes" id="UP000245535"/>
    </source>
</evidence>
<protein>
    <submittedName>
        <fullName evidence="1">Pimeloyl-ACP methyl ester carboxylesterase</fullName>
    </submittedName>
</protein>
<dbReference type="RefSeq" id="WP_109620851.1">
    <property type="nucleotide sequence ID" value="NZ_QGDO01000006.1"/>
</dbReference>
<organism evidence="1 2">
    <name type="scientific">Sediminitomix flava</name>
    <dbReference type="NCBI Taxonomy" id="379075"/>
    <lineage>
        <taxon>Bacteria</taxon>
        <taxon>Pseudomonadati</taxon>
        <taxon>Bacteroidota</taxon>
        <taxon>Cytophagia</taxon>
        <taxon>Cytophagales</taxon>
        <taxon>Flammeovirgaceae</taxon>
        <taxon>Sediminitomix</taxon>
    </lineage>
</organism>
<dbReference type="SUPFAM" id="SSF53474">
    <property type="entry name" value="alpha/beta-Hydrolases"/>
    <property type="match status" value="1"/>
</dbReference>
<proteinExistence type="predicted"/>
<gene>
    <name evidence="1" type="ORF">BC781_10614</name>
</gene>
<accession>A0A315Z5D7</accession>
<keyword evidence="2" id="KW-1185">Reference proteome</keyword>
<name>A0A315Z5D7_SEDFL</name>
<dbReference type="OrthoDB" id="975949at2"/>
<dbReference type="EMBL" id="QGDO01000006">
    <property type="protein sequence ID" value="PWJ39113.1"/>
    <property type="molecule type" value="Genomic_DNA"/>
</dbReference>
<evidence type="ECO:0000313" key="1">
    <source>
        <dbReference type="EMBL" id="PWJ39113.1"/>
    </source>
</evidence>
<sequence length="258" mass="30442">MHNQETHLRRDLFCHIYGKGEHHVWCFHGFGQDHRVFKNLAKKYPNKSFHCFDLAYHGGNLKPYSQEEWLQQILQYWVSLESPSLELIAFSIGARPCLKILSLRILNIQKVTLIAPDGIRNHVLFSFLAGNKSGKYLFDYFINSSLLQNLFQQTVKHLFFLDKNTRKLGLEIGSNINHLKKVQSTWLYYFDFRIDNISLSEYINSNGIEVQFILGKQDKIISKRSISPLFNLLNSKKIELFQCNHWNLLPFWIRKHNI</sequence>
<reference evidence="1 2" key="1">
    <citation type="submission" date="2018-03" db="EMBL/GenBank/DDBJ databases">
        <title>Genomic Encyclopedia of Archaeal and Bacterial Type Strains, Phase II (KMG-II): from individual species to whole genera.</title>
        <authorList>
            <person name="Goeker M."/>
        </authorList>
    </citation>
    <scope>NUCLEOTIDE SEQUENCE [LARGE SCALE GENOMIC DNA]</scope>
    <source>
        <strain evidence="1 2">DSM 28229</strain>
    </source>
</reference>